<dbReference type="EMBL" id="JAACJK010000221">
    <property type="protein sequence ID" value="KAF5314550.1"/>
    <property type="molecule type" value="Genomic_DNA"/>
</dbReference>
<feature type="transmembrane region" description="Helical" evidence="7">
    <location>
        <begin position="652"/>
        <end position="671"/>
    </location>
</feature>
<feature type="domain" description="EXS" evidence="8">
    <location>
        <begin position="615"/>
        <end position="810"/>
    </location>
</feature>
<reference evidence="10 11" key="1">
    <citation type="journal article" date="2020" name="ISME J.">
        <title>Uncovering the hidden diversity of litter-decomposition mechanisms in mushroom-forming fungi.</title>
        <authorList>
            <person name="Floudas D."/>
            <person name="Bentzer J."/>
            <person name="Ahren D."/>
            <person name="Johansson T."/>
            <person name="Persson P."/>
            <person name="Tunlid A."/>
        </authorList>
    </citation>
    <scope>NUCLEOTIDE SEQUENCE [LARGE SCALE GENOMIC DNA]</scope>
    <source>
        <strain evidence="10 11">CBS 175.51</strain>
    </source>
</reference>
<keyword evidence="4 7" id="KW-1133">Transmembrane helix</keyword>
<feature type="compositionally biased region" description="Acidic residues" evidence="6">
    <location>
        <begin position="810"/>
        <end position="823"/>
    </location>
</feature>
<dbReference type="AlphaFoldDB" id="A0A8H5B0Y1"/>
<dbReference type="GO" id="GO:0016036">
    <property type="term" value="P:cellular response to phosphate starvation"/>
    <property type="evidence" value="ECO:0007669"/>
    <property type="project" value="TreeGrafter"/>
</dbReference>
<dbReference type="CDD" id="cd14475">
    <property type="entry name" value="SPX_SYG1_like"/>
    <property type="match status" value="1"/>
</dbReference>
<proteinExistence type="inferred from homology"/>
<feature type="domain" description="SPX" evidence="9">
    <location>
        <begin position="1"/>
        <end position="362"/>
    </location>
</feature>
<dbReference type="GO" id="GO:0006817">
    <property type="term" value="P:phosphate ion transport"/>
    <property type="evidence" value="ECO:0007669"/>
    <property type="project" value="TreeGrafter"/>
</dbReference>
<feature type="transmembrane region" description="Helical" evidence="7">
    <location>
        <begin position="621"/>
        <end position="640"/>
    </location>
</feature>
<feature type="region of interest" description="Disordered" evidence="6">
    <location>
        <begin position="802"/>
        <end position="823"/>
    </location>
</feature>
<evidence type="ECO:0000313" key="11">
    <source>
        <dbReference type="Proteomes" id="UP000541558"/>
    </source>
</evidence>
<evidence type="ECO:0000256" key="3">
    <source>
        <dbReference type="ARBA" id="ARBA00022692"/>
    </source>
</evidence>
<evidence type="ECO:0000256" key="2">
    <source>
        <dbReference type="ARBA" id="ARBA00009665"/>
    </source>
</evidence>
<name>A0A8H5B0Y1_9AGAR</name>
<feature type="transmembrane region" description="Helical" evidence="7">
    <location>
        <begin position="500"/>
        <end position="519"/>
    </location>
</feature>
<comment type="caution">
    <text evidence="10">The sequence shown here is derived from an EMBL/GenBank/DDBJ whole genome shotgun (WGS) entry which is preliminary data.</text>
</comment>
<feature type="compositionally biased region" description="Basic and acidic residues" evidence="6">
    <location>
        <begin position="272"/>
        <end position="281"/>
    </location>
</feature>
<evidence type="ECO:0000313" key="10">
    <source>
        <dbReference type="EMBL" id="KAF5314550.1"/>
    </source>
</evidence>
<keyword evidence="3 7" id="KW-0812">Transmembrane</keyword>
<keyword evidence="5 7" id="KW-0472">Membrane</keyword>
<dbReference type="Pfam" id="PF03124">
    <property type="entry name" value="EXS"/>
    <property type="match status" value="1"/>
</dbReference>
<feature type="region of interest" description="Disordered" evidence="6">
    <location>
        <begin position="40"/>
        <end position="128"/>
    </location>
</feature>
<dbReference type="PANTHER" id="PTHR10783">
    <property type="entry name" value="XENOTROPIC AND POLYTROPIC RETROVIRUS RECEPTOR 1-RELATED"/>
    <property type="match status" value="1"/>
</dbReference>
<accession>A0A8H5B0Y1</accession>
<sequence>MKFAQYLRDTQTPEWKKAYIDYRGLKKRITAIRKAEQGLDFTASPDDSPAQPATPAATPRTSSITLPLDTIDNPRESSSKPRQRRNTVTSIARQAFSSAVPDDVRKSPAMGGRAGSYHRHRPSLSVRFGGGVGKPTNPMTGMPLQDILLQLSPLEVAFFNMLDSQLEKVETFYVTREKEAVAKGKLLEIQLQELVEHRKIYQRAHTKVPWAAAISAVLKSKPKRGVKITRTKSISEQSGETRIPGWLGFGKPSTPIASPGINSRTSSNASSEDEKCDKPDDGPSPNSNSQSSDDETSHRLAFAADPDNYLYAKRKLKKAVIEHYRGLELLHNYRVLNLTGFRKALKKFEKVTRIPVQNEYWKEKVERSEFASDKSIREMMKEMEEMYANTFVKGNKKKAMKRLRGGHRMKSHHFSTFRSGILLGLAIPAIIAGFVNGFQAENRAAIHGWGALMVVYATLFVPTLFAALVGLNLLVWARSRINYVFIFELESITALDYREYFEVPSILLAGLAYCFWLSFSRIGSHVVSPDVWPLVWLGGTALIVFNPFPVLFHNTRFWLIRVIAKLFLTGTRRVEFTDFWIGDQFCSLVFTLQNIYFIGCVYADNFSPEWKSNCGLTSKHWPASFILAVLPFILRLVQSLKRFYDSGLVTHLINGGKYGSGIVSYLIFFIWRHHGTQRSGALFAFWCICTTLYAIYACTWDFLMDWSVLRVHSPNALLRPELVYSSQIPLYYFAIVTNLLLRFSWVIYIPEAGPDMLVRSFIIAVLEVFRRWQWNFYRLENEHLGNMDQYRVTREVPLPYLFDDPRREDDADDDDDEDSQQSK</sequence>
<dbReference type="Proteomes" id="UP000541558">
    <property type="component" value="Unassembled WGS sequence"/>
</dbReference>
<dbReference type="GO" id="GO:0000822">
    <property type="term" value="F:inositol hexakisphosphate binding"/>
    <property type="evidence" value="ECO:0007669"/>
    <property type="project" value="TreeGrafter"/>
</dbReference>
<evidence type="ECO:0000256" key="4">
    <source>
        <dbReference type="ARBA" id="ARBA00022989"/>
    </source>
</evidence>
<evidence type="ECO:0000256" key="6">
    <source>
        <dbReference type="SAM" id="MobiDB-lite"/>
    </source>
</evidence>
<feature type="transmembrane region" description="Helical" evidence="7">
    <location>
        <begin position="531"/>
        <end position="552"/>
    </location>
</feature>
<evidence type="ECO:0000256" key="7">
    <source>
        <dbReference type="SAM" id="Phobius"/>
    </source>
</evidence>
<dbReference type="InterPro" id="IPR004342">
    <property type="entry name" value="EXS_C"/>
</dbReference>
<comment type="subcellular location">
    <subcellularLocation>
        <location evidence="1">Membrane</location>
        <topology evidence="1">Multi-pass membrane protein</topology>
    </subcellularLocation>
</comment>
<dbReference type="PROSITE" id="PS51380">
    <property type="entry name" value="EXS"/>
    <property type="match status" value="1"/>
</dbReference>
<feature type="compositionally biased region" description="Polar residues" evidence="6">
    <location>
        <begin position="260"/>
        <end position="270"/>
    </location>
</feature>
<dbReference type="Pfam" id="PF03105">
    <property type="entry name" value="SPX"/>
    <property type="match status" value="1"/>
</dbReference>
<feature type="compositionally biased region" description="Polar residues" evidence="6">
    <location>
        <begin position="86"/>
        <end position="97"/>
    </location>
</feature>
<feature type="transmembrane region" description="Helical" evidence="7">
    <location>
        <begin position="730"/>
        <end position="749"/>
    </location>
</feature>
<dbReference type="InterPro" id="IPR004331">
    <property type="entry name" value="SPX_dom"/>
</dbReference>
<protein>
    <submittedName>
        <fullName evidence="10">Uncharacterized protein</fullName>
    </submittedName>
</protein>
<keyword evidence="11" id="KW-1185">Reference proteome</keyword>
<evidence type="ECO:0000256" key="1">
    <source>
        <dbReference type="ARBA" id="ARBA00004141"/>
    </source>
</evidence>
<dbReference type="PANTHER" id="PTHR10783:SF103">
    <property type="entry name" value="SOLUTE CARRIER FAMILY 53 MEMBER 1"/>
    <property type="match status" value="1"/>
</dbReference>
<comment type="similarity">
    <text evidence="2">Belongs to the SYG1 (TC 2.A.94) family.</text>
</comment>
<dbReference type="GO" id="GO:0005794">
    <property type="term" value="C:Golgi apparatus"/>
    <property type="evidence" value="ECO:0007669"/>
    <property type="project" value="TreeGrafter"/>
</dbReference>
<feature type="transmembrane region" description="Helical" evidence="7">
    <location>
        <begin position="417"/>
        <end position="435"/>
    </location>
</feature>
<dbReference type="OrthoDB" id="9970435at2759"/>
<feature type="compositionally biased region" description="Low complexity" evidence="6">
    <location>
        <begin position="42"/>
        <end position="65"/>
    </location>
</feature>
<evidence type="ECO:0000259" key="8">
    <source>
        <dbReference type="PROSITE" id="PS51380"/>
    </source>
</evidence>
<feature type="transmembrane region" description="Helical" evidence="7">
    <location>
        <begin position="455"/>
        <end position="479"/>
    </location>
</feature>
<gene>
    <name evidence="10" type="ORF">D9611_007228</name>
</gene>
<feature type="compositionally biased region" description="Polar residues" evidence="6">
    <location>
        <begin position="231"/>
        <end position="240"/>
    </location>
</feature>
<evidence type="ECO:0000256" key="5">
    <source>
        <dbReference type="ARBA" id="ARBA00023136"/>
    </source>
</evidence>
<dbReference type="PROSITE" id="PS51382">
    <property type="entry name" value="SPX"/>
    <property type="match status" value="1"/>
</dbReference>
<organism evidence="10 11">
    <name type="scientific">Ephemerocybe angulata</name>
    <dbReference type="NCBI Taxonomy" id="980116"/>
    <lineage>
        <taxon>Eukaryota</taxon>
        <taxon>Fungi</taxon>
        <taxon>Dikarya</taxon>
        <taxon>Basidiomycota</taxon>
        <taxon>Agaricomycotina</taxon>
        <taxon>Agaricomycetes</taxon>
        <taxon>Agaricomycetidae</taxon>
        <taxon>Agaricales</taxon>
        <taxon>Agaricineae</taxon>
        <taxon>Psathyrellaceae</taxon>
        <taxon>Ephemerocybe</taxon>
    </lineage>
</organism>
<feature type="region of interest" description="Disordered" evidence="6">
    <location>
        <begin position="226"/>
        <end position="297"/>
    </location>
</feature>
<evidence type="ECO:0000259" key="9">
    <source>
        <dbReference type="PROSITE" id="PS51382"/>
    </source>
</evidence>
<feature type="transmembrane region" description="Helical" evidence="7">
    <location>
        <begin position="683"/>
        <end position="703"/>
    </location>
</feature>
<dbReference type="GO" id="GO:0005886">
    <property type="term" value="C:plasma membrane"/>
    <property type="evidence" value="ECO:0007669"/>
    <property type="project" value="TreeGrafter"/>
</dbReference>